<dbReference type="PANTHER" id="PTHR37692">
    <property type="entry name" value="HYPOTHETICAL MEMBRANE SPANNING PROTEIN"/>
    <property type="match status" value="1"/>
</dbReference>
<proteinExistence type="predicted"/>
<comment type="caution">
    <text evidence="2">The sequence shown here is derived from an EMBL/GenBank/DDBJ whole genome shotgun (WGS) entry which is preliminary data.</text>
</comment>
<name>A0ABR5AE40_9BACL</name>
<keyword evidence="1" id="KW-0812">Transmembrane</keyword>
<dbReference type="EMBL" id="JXAK01000040">
    <property type="protein sequence ID" value="KIL39309.1"/>
    <property type="molecule type" value="Genomic_DNA"/>
</dbReference>
<organism evidence="2 3">
    <name type="scientific">Gordoniibacillus kamchatkensis</name>
    <dbReference type="NCBI Taxonomy" id="1590651"/>
    <lineage>
        <taxon>Bacteria</taxon>
        <taxon>Bacillati</taxon>
        <taxon>Bacillota</taxon>
        <taxon>Bacilli</taxon>
        <taxon>Bacillales</taxon>
        <taxon>Paenibacillaceae</taxon>
        <taxon>Gordoniibacillus</taxon>
    </lineage>
</organism>
<keyword evidence="1" id="KW-0472">Membrane</keyword>
<dbReference type="RefSeq" id="WP_041049485.1">
    <property type="nucleotide sequence ID" value="NZ_JXAK01000040.1"/>
</dbReference>
<feature type="transmembrane region" description="Helical" evidence="1">
    <location>
        <begin position="76"/>
        <end position="102"/>
    </location>
</feature>
<dbReference type="PANTHER" id="PTHR37692:SF1">
    <property type="entry name" value="DUF420 DOMAIN-CONTAINING PROTEIN"/>
    <property type="match status" value="1"/>
</dbReference>
<evidence type="ECO:0000256" key="1">
    <source>
        <dbReference type="SAM" id="Phobius"/>
    </source>
</evidence>
<feature type="transmembrane region" description="Helical" evidence="1">
    <location>
        <begin position="38"/>
        <end position="56"/>
    </location>
</feature>
<gene>
    <name evidence="2" type="ORF">SD70_21200</name>
</gene>
<sequence>MDIQVLPTICTSLIVISAVLVGFGWYHIRKGNRQTHMRFMVTAAVAALLFFLLYAARTAFVGNTDFGGPAELRPFYMAFLAFHITLATAGGVFGLVTLWLAFKQRFVRHKKIGRWTAVIWLLTAPTGVLVYVLLYMMYPGGHTKPVLDVIFSF</sequence>
<feature type="transmembrane region" description="Helical" evidence="1">
    <location>
        <begin position="114"/>
        <end position="138"/>
    </location>
</feature>
<evidence type="ECO:0000313" key="2">
    <source>
        <dbReference type="EMBL" id="KIL39309.1"/>
    </source>
</evidence>
<dbReference type="Pfam" id="PF04238">
    <property type="entry name" value="DUF420"/>
    <property type="match status" value="1"/>
</dbReference>
<protein>
    <submittedName>
        <fullName evidence="2">Membrane protein</fullName>
    </submittedName>
</protein>
<feature type="transmembrane region" description="Helical" evidence="1">
    <location>
        <begin position="6"/>
        <end position="26"/>
    </location>
</feature>
<dbReference type="Proteomes" id="UP000031967">
    <property type="component" value="Unassembled WGS sequence"/>
</dbReference>
<evidence type="ECO:0000313" key="3">
    <source>
        <dbReference type="Proteomes" id="UP000031967"/>
    </source>
</evidence>
<dbReference type="InterPro" id="IPR007352">
    <property type="entry name" value="DUF420"/>
</dbReference>
<keyword evidence="3" id="KW-1185">Reference proteome</keyword>
<accession>A0ABR5AE40</accession>
<keyword evidence="1" id="KW-1133">Transmembrane helix</keyword>
<reference evidence="2 3" key="1">
    <citation type="submission" date="2014-12" db="EMBL/GenBank/DDBJ databases">
        <title>Draft genome sequence of Paenibacillus kamchatkensis strain B-2647.</title>
        <authorList>
            <person name="Karlyshev A.V."/>
            <person name="Kudryashova E.B."/>
        </authorList>
    </citation>
    <scope>NUCLEOTIDE SEQUENCE [LARGE SCALE GENOMIC DNA]</scope>
    <source>
        <strain evidence="2 3">VKM B-2647</strain>
    </source>
</reference>